<dbReference type="AlphaFoldDB" id="A0A1A9KC45"/>
<evidence type="ECO:0000313" key="3">
    <source>
        <dbReference type="Proteomes" id="UP000077748"/>
    </source>
</evidence>
<reference evidence="2 3" key="1">
    <citation type="submission" date="2016-05" db="EMBL/GenBank/DDBJ databases">
        <title>Genome Sequence of Pseudomonas citronellolis Strain SJTE-3, an Estrogens and Persistent Organic Pollutants degradation strain.</title>
        <authorList>
            <person name="Liang R."/>
        </authorList>
    </citation>
    <scope>NUCLEOTIDE SEQUENCE [LARGE SCALE GENOMIC DNA]</scope>
    <source>
        <strain evidence="2 3">SJTE-3</strain>
    </source>
</reference>
<dbReference type="EMBL" id="CP015878">
    <property type="protein sequence ID" value="ANI15102.1"/>
    <property type="molecule type" value="Genomic_DNA"/>
</dbReference>
<organism evidence="2 3">
    <name type="scientific">Pseudomonas citronellolis</name>
    <dbReference type="NCBI Taxonomy" id="53408"/>
    <lineage>
        <taxon>Bacteria</taxon>
        <taxon>Pseudomonadati</taxon>
        <taxon>Pseudomonadota</taxon>
        <taxon>Gammaproteobacteria</taxon>
        <taxon>Pseudomonadales</taxon>
        <taxon>Pseudomonadaceae</taxon>
        <taxon>Pseudomonas</taxon>
    </lineage>
</organism>
<gene>
    <name evidence="2" type="ORF">A9C11_14420</name>
</gene>
<dbReference type="Pfam" id="PF13466">
    <property type="entry name" value="STAS_2"/>
    <property type="match status" value="1"/>
</dbReference>
<sequence length="110" mass="11603">MLHLCDEPGRPLALAGSLTIYEVGPACAALREAVAGARLEVAGQWPLDLSRLDEIDTAGVQLLLALRTQLQRHGAVLALHAPSEAVRELVDLLRLHAALPYAAAAAQPEA</sequence>
<dbReference type="RefSeq" id="WP_064583048.1">
    <property type="nucleotide sequence ID" value="NZ_CP015878.1"/>
</dbReference>
<dbReference type="PANTHER" id="PTHR35849">
    <property type="entry name" value="BLR2341 PROTEIN"/>
    <property type="match status" value="1"/>
</dbReference>
<protein>
    <recommendedName>
        <fullName evidence="1">STAS domain-containing protein</fullName>
    </recommendedName>
</protein>
<dbReference type="Gene3D" id="3.30.750.24">
    <property type="entry name" value="STAS domain"/>
    <property type="match status" value="1"/>
</dbReference>
<dbReference type="InterPro" id="IPR058548">
    <property type="entry name" value="MlaB-like_STAS"/>
</dbReference>
<dbReference type="PROSITE" id="PS50801">
    <property type="entry name" value="STAS"/>
    <property type="match status" value="1"/>
</dbReference>
<dbReference type="SUPFAM" id="SSF52091">
    <property type="entry name" value="SpoIIaa-like"/>
    <property type="match status" value="1"/>
</dbReference>
<dbReference type="Proteomes" id="UP000077748">
    <property type="component" value="Chromosome"/>
</dbReference>
<feature type="domain" description="STAS" evidence="1">
    <location>
        <begin position="47"/>
        <end position="110"/>
    </location>
</feature>
<dbReference type="InterPro" id="IPR052746">
    <property type="entry name" value="MlaB_ABC_Transporter"/>
</dbReference>
<dbReference type="PANTHER" id="PTHR35849:SF2">
    <property type="entry name" value="BLR2341 PROTEIN"/>
    <property type="match status" value="1"/>
</dbReference>
<proteinExistence type="predicted"/>
<dbReference type="InterPro" id="IPR036513">
    <property type="entry name" value="STAS_dom_sf"/>
</dbReference>
<dbReference type="InterPro" id="IPR002645">
    <property type="entry name" value="STAS_dom"/>
</dbReference>
<name>A0A1A9KC45_9PSED</name>
<dbReference type="CDD" id="cd07043">
    <property type="entry name" value="STAS_anti-anti-sigma_factors"/>
    <property type="match status" value="1"/>
</dbReference>
<evidence type="ECO:0000259" key="1">
    <source>
        <dbReference type="PROSITE" id="PS50801"/>
    </source>
</evidence>
<accession>A0A1A9KC45</accession>
<evidence type="ECO:0000313" key="2">
    <source>
        <dbReference type="EMBL" id="ANI15102.1"/>
    </source>
</evidence>